<reference evidence="1" key="1">
    <citation type="submission" date="2019-11" db="EMBL/GenBank/DDBJ databases">
        <title>Microbial mats filling the niche in hypersaline microbial mats.</title>
        <authorList>
            <person name="Wong H.L."/>
            <person name="Macleod F.I."/>
            <person name="White R.A. III"/>
            <person name="Burns B.P."/>
        </authorList>
    </citation>
    <scope>NUCLEOTIDE SEQUENCE</scope>
    <source>
        <strain evidence="1">Bin_327</strain>
    </source>
</reference>
<dbReference type="AlphaFoldDB" id="A0A9D5QD36"/>
<dbReference type="EMBL" id="WJKJ01000299">
    <property type="protein sequence ID" value="MBD3365323.1"/>
    <property type="molecule type" value="Genomic_DNA"/>
</dbReference>
<proteinExistence type="predicted"/>
<sequence>MSHRTDVVWVVVEVQSGLPVVVEAYRNKSDAQIREGFLRADINPNNDETDIFEVQIS</sequence>
<comment type="caution">
    <text evidence="1">The sequence shown here is derived from an EMBL/GenBank/DDBJ whole genome shotgun (WGS) entry which is preliminary data.</text>
</comment>
<organism evidence="1 2">
    <name type="scientific">candidate division WOR-3 bacterium</name>
    <dbReference type="NCBI Taxonomy" id="2052148"/>
    <lineage>
        <taxon>Bacteria</taxon>
        <taxon>Bacteria division WOR-3</taxon>
    </lineage>
</organism>
<accession>A0A9D5QD36</accession>
<name>A0A9D5QD36_UNCW3</name>
<evidence type="ECO:0000313" key="2">
    <source>
        <dbReference type="Proteomes" id="UP000630660"/>
    </source>
</evidence>
<evidence type="ECO:0000313" key="1">
    <source>
        <dbReference type="EMBL" id="MBD3365323.1"/>
    </source>
</evidence>
<protein>
    <submittedName>
        <fullName evidence="1">Uncharacterized protein</fullName>
    </submittedName>
</protein>
<dbReference type="Proteomes" id="UP000630660">
    <property type="component" value="Unassembled WGS sequence"/>
</dbReference>
<gene>
    <name evidence="1" type="ORF">GF359_08930</name>
</gene>